<sequence>MNASFTEYFWTFFLSMAPISEIRGSLIYALNQVDHTFGNILVMYLLSVIGNFLPVPVIMLIFRPIVKWLKTTRLLSRFAHWLEDRTRRKAGKLSKASAGALMIFVAIPFPTTGAWTGAMIASLLDMRFKYAFPAILLGIMISGIIMTLLVTGVLNLGVIGEWMTSQLLKPSYAKGWLL</sequence>
<keyword evidence="3" id="KW-1185">Reference proteome</keyword>
<reference evidence="2" key="1">
    <citation type="submission" date="2020-10" db="EMBL/GenBank/DDBJ databases">
        <title>ChiBAC.</title>
        <authorList>
            <person name="Zenner C."/>
            <person name="Hitch T.C.A."/>
            <person name="Clavel T."/>
        </authorList>
    </citation>
    <scope>NUCLEOTIDE SEQUENCE</scope>
    <source>
        <strain evidence="2">DSM 107454</strain>
    </source>
</reference>
<dbReference type="AlphaFoldDB" id="A0A9D5LZ55"/>
<proteinExistence type="predicted"/>
<dbReference type="PANTHER" id="PTHR36007">
    <property type="entry name" value="TRANSPORT PROTEIN-RELATED"/>
    <property type="match status" value="1"/>
</dbReference>
<evidence type="ECO:0000256" key="1">
    <source>
        <dbReference type="SAM" id="Phobius"/>
    </source>
</evidence>
<dbReference type="EMBL" id="JADCKB010000002">
    <property type="protein sequence ID" value="MBE5039171.1"/>
    <property type="molecule type" value="Genomic_DNA"/>
</dbReference>
<comment type="caution">
    <text evidence="2">The sequence shown here is derived from an EMBL/GenBank/DDBJ whole genome shotgun (WGS) entry which is preliminary data.</text>
</comment>
<dbReference type="PANTHER" id="PTHR36007:SF2">
    <property type="entry name" value="TRANSPORT PROTEIN-RELATED"/>
    <property type="match status" value="1"/>
</dbReference>
<dbReference type="RefSeq" id="WP_226391734.1">
    <property type="nucleotide sequence ID" value="NZ_JADCKB010000002.1"/>
</dbReference>
<dbReference type="InterPro" id="IPR009577">
    <property type="entry name" value="Sm_multidrug_ex"/>
</dbReference>
<dbReference type="Proteomes" id="UP000806542">
    <property type="component" value="Unassembled WGS sequence"/>
</dbReference>
<evidence type="ECO:0000313" key="2">
    <source>
        <dbReference type="EMBL" id="MBE5039171.1"/>
    </source>
</evidence>
<protein>
    <submittedName>
        <fullName evidence="2">Small multi-drug export protein</fullName>
    </submittedName>
</protein>
<keyword evidence="1" id="KW-0812">Transmembrane</keyword>
<gene>
    <name evidence="2" type="ORF">INF28_01635</name>
</gene>
<feature type="transmembrane region" description="Helical" evidence="1">
    <location>
        <begin position="130"/>
        <end position="159"/>
    </location>
</feature>
<accession>A0A9D5LZ55</accession>
<keyword evidence="1" id="KW-1133">Transmembrane helix</keyword>
<feature type="transmembrane region" description="Helical" evidence="1">
    <location>
        <begin position="98"/>
        <end position="124"/>
    </location>
</feature>
<dbReference type="Pfam" id="PF06695">
    <property type="entry name" value="Sm_multidrug_ex"/>
    <property type="match status" value="1"/>
</dbReference>
<feature type="transmembrane region" description="Helical" evidence="1">
    <location>
        <begin position="40"/>
        <end position="62"/>
    </location>
</feature>
<organism evidence="2 3">
    <name type="scientific">Ructibacterium gallinarum</name>
    <dbReference type="NCBI Taxonomy" id="2779355"/>
    <lineage>
        <taxon>Bacteria</taxon>
        <taxon>Bacillati</taxon>
        <taxon>Bacillota</taxon>
        <taxon>Clostridia</taxon>
        <taxon>Eubacteriales</taxon>
        <taxon>Oscillospiraceae</taxon>
        <taxon>Ructibacterium</taxon>
    </lineage>
</organism>
<name>A0A9D5LZ55_9FIRM</name>
<keyword evidence="1" id="KW-0472">Membrane</keyword>
<evidence type="ECO:0000313" key="3">
    <source>
        <dbReference type="Proteomes" id="UP000806542"/>
    </source>
</evidence>